<dbReference type="GO" id="GO:0005506">
    <property type="term" value="F:iron ion binding"/>
    <property type="evidence" value="ECO:0007669"/>
    <property type="project" value="UniProtKB-UniRule"/>
</dbReference>
<dbReference type="NCBIfam" id="TIGR00433">
    <property type="entry name" value="bioB"/>
    <property type="match status" value="1"/>
</dbReference>
<evidence type="ECO:0000256" key="13">
    <source>
        <dbReference type="ARBA" id="ARBA00051157"/>
    </source>
</evidence>
<evidence type="ECO:0000256" key="6">
    <source>
        <dbReference type="ARBA" id="ARBA00022679"/>
    </source>
</evidence>
<gene>
    <name evidence="14" type="primary">bioB</name>
    <name evidence="17" type="ORF">JN12_03124</name>
</gene>
<evidence type="ECO:0000256" key="8">
    <source>
        <dbReference type="ARBA" id="ARBA00022714"/>
    </source>
</evidence>
<keyword evidence="12 14" id="KW-0411">Iron-sulfur</keyword>
<evidence type="ECO:0000256" key="15">
    <source>
        <dbReference type="PIRSR" id="PIRSR001619-1"/>
    </source>
</evidence>
<dbReference type="HAMAP" id="MF_01694">
    <property type="entry name" value="BioB"/>
    <property type="match status" value="1"/>
</dbReference>
<dbReference type="InterPro" id="IPR010722">
    <property type="entry name" value="BATS_dom"/>
</dbReference>
<comment type="similarity">
    <text evidence="2 14">Belongs to the radical SAM superfamily. Biotin synthase family.</text>
</comment>
<evidence type="ECO:0000256" key="9">
    <source>
        <dbReference type="ARBA" id="ARBA00022723"/>
    </source>
</evidence>
<feature type="domain" description="Radical SAM core" evidence="16">
    <location>
        <begin position="48"/>
        <end position="278"/>
    </location>
</feature>
<dbReference type="PROSITE" id="PS51918">
    <property type="entry name" value="RADICAL_SAM"/>
    <property type="match status" value="1"/>
</dbReference>
<feature type="binding site" evidence="14 15">
    <location>
        <position position="203"/>
    </location>
    <ligand>
        <name>[2Fe-2S] cluster</name>
        <dbReference type="ChEBI" id="CHEBI:190135"/>
    </ligand>
</feature>
<dbReference type="PANTHER" id="PTHR22976">
    <property type="entry name" value="BIOTIN SYNTHASE"/>
    <property type="match status" value="1"/>
</dbReference>
<dbReference type="SFLD" id="SFLDS00029">
    <property type="entry name" value="Radical_SAM"/>
    <property type="match status" value="1"/>
</dbReference>
<name>A0A562VHE1_9BACT</name>
<keyword evidence="9 14" id="KW-0479">Metal-binding</keyword>
<dbReference type="Gene3D" id="3.20.20.70">
    <property type="entry name" value="Aldolase class I"/>
    <property type="match status" value="1"/>
</dbReference>
<dbReference type="EMBL" id="VLLN01000022">
    <property type="protein sequence ID" value="TWJ17346.1"/>
    <property type="molecule type" value="Genomic_DNA"/>
</dbReference>
<evidence type="ECO:0000313" key="18">
    <source>
        <dbReference type="Proteomes" id="UP000319449"/>
    </source>
</evidence>
<keyword evidence="5 14" id="KW-0004">4Fe-4S</keyword>
<reference evidence="17 18" key="1">
    <citation type="submission" date="2019-07" db="EMBL/GenBank/DDBJ databases">
        <title>Genomic Encyclopedia of Archaeal and Bacterial Type Strains, Phase II (KMG-II): from individual species to whole genera.</title>
        <authorList>
            <person name="Goeker M."/>
        </authorList>
    </citation>
    <scope>NUCLEOTIDE SEQUENCE [LARGE SCALE GENOMIC DNA]</scope>
    <source>
        <strain evidence="17 18">ATCC BAA-1139</strain>
    </source>
</reference>
<evidence type="ECO:0000256" key="10">
    <source>
        <dbReference type="ARBA" id="ARBA00022756"/>
    </source>
</evidence>
<evidence type="ECO:0000256" key="12">
    <source>
        <dbReference type="ARBA" id="ARBA00023014"/>
    </source>
</evidence>
<keyword evidence="6 14" id="KW-0808">Transferase</keyword>
<keyword evidence="7 14" id="KW-0949">S-adenosyl-L-methionine</keyword>
<comment type="pathway">
    <text evidence="1 14">Cofactor biosynthesis; biotin biosynthesis; biotin from 7,8-diaminononanoate: step 2/2.</text>
</comment>
<proteinExistence type="inferred from homology"/>
<keyword evidence="18" id="KW-1185">Reference proteome</keyword>
<evidence type="ECO:0000259" key="16">
    <source>
        <dbReference type="PROSITE" id="PS51918"/>
    </source>
</evidence>
<dbReference type="SFLD" id="SFLDG01278">
    <property type="entry name" value="biotin_synthase_like"/>
    <property type="match status" value="1"/>
</dbReference>
<dbReference type="FunFam" id="3.20.20.70:FF:000026">
    <property type="entry name" value="Biotin synthase"/>
    <property type="match status" value="1"/>
</dbReference>
<keyword evidence="8 14" id="KW-0001">2Fe-2S</keyword>
<feature type="binding site" evidence="14 15">
    <location>
        <position position="143"/>
    </location>
    <ligand>
        <name>[2Fe-2S] cluster</name>
        <dbReference type="ChEBI" id="CHEBI:190135"/>
    </ligand>
</feature>
<feature type="binding site" evidence="14 15">
    <location>
        <position position="73"/>
    </location>
    <ligand>
        <name>[4Fe-4S] cluster</name>
        <dbReference type="ChEBI" id="CHEBI:49883"/>
        <note>4Fe-4S-S-AdoMet</note>
    </ligand>
</feature>
<dbReference type="InterPro" id="IPR007197">
    <property type="entry name" value="rSAM"/>
</dbReference>
<dbReference type="GO" id="GO:0051539">
    <property type="term" value="F:4 iron, 4 sulfur cluster binding"/>
    <property type="evidence" value="ECO:0007669"/>
    <property type="project" value="UniProtKB-KW"/>
</dbReference>
<dbReference type="Pfam" id="PF06968">
    <property type="entry name" value="BATS"/>
    <property type="match status" value="1"/>
</dbReference>
<evidence type="ECO:0000256" key="4">
    <source>
        <dbReference type="ARBA" id="ARBA00012236"/>
    </source>
</evidence>
<dbReference type="InterPro" id="IPR006638">
    <property type="entry name" value="Elp3/MiaA/NifB-like_rSAM"/>
</dbReference>
<evidence type="ECO:0000313" key="17">
    <source>
        <dbReference type="EMBL" id="TWJ17346.1"/>
    </source>
</evidence>
<sequence>MTKQQTEIADRIIGGGSISEAEAVTQSSASGLDAYSLFLAASRVKEHFVGNSVHLCSIINAKSGRCPENCAFCAQSAHHKTAAPVYPLVDEEKIVACAKAAEEEGSSCYGIITSGTSISKGEELERICRALRRIRSETGITPSCSLGIIDLETAQALKEAGAGTYHHNLETARSFFPQICSTHEYNQDVETVRVAKQAGMSVCCGGIFGLGETASQRIEMAFTLKELDAESIPLNFLNPIEGTRLAGTSNITPMECLITIALYRLILPGKMITVCGGREHNLRDLQSWIFLAGASGTMIGNYLTTTGRPPEADWQMLKDLGLEIERCSH</sequence>
<dbReference type="InterPro" id="IPR024177">
    <property type="entry name" value="Biotin_synthase"/>
</dbReference>
<evidence type="ECO:0000256" key="7">
    <source>
        <dbReference type="ARBA" id="ARBA00022691"/>
    </source>
</evidence>
<comment type="cofactor">
    <cofactor evidence="14 15">
        <name>[4Fe-4S] cluster</name>
        <dbReference type="ChEBI" id="CHEBI:49883"/>
    </cofactor>
    <text evidence="14 15">Binds 1 [4Fe-4S] cluster. The cluster is coordinated with 3 cysteines and an exchangeable S-adenosyl-L-methionine.</text>
</comment>
<dbReference type="InterPro" id="IPR013785">
    <property type="entry name" value="Aldolase_TIM"/>
</dbReference>
<comment type="caution">
    <text evidence="14">Lacks conserved residue(s) required for the propagation of feature annotation.</text>
</comment>
<dbReference type="Pfam" id="PF04055">
    <property type="entry name" value="Radical_SAM"/>
    <property type="match status" value="1"/>
</dbReference>
<comment type="function">
    <text evidence="14">Catalyzes the conversion of dethiobiotin (DTB) to biotin by the insertion of a sulfur atom into dethiobiotin via a radical-based mechanism.</text>
</comment>
<dbReference type="SMART" id="SM00729">
    <property type="entry name" value="Elp3"/>
    <property type="match status" value="1"/>
</dbReference>
<comment type="catalytic activity">
    <reaction evidence="13 14">
        <text>(4R,5S)-dethiobiotin + (sulfur carrier)-SH + 2 reduced [2Fe-2S]-[ferredoxin] + 2 S-adenosyl-L-methionine = (sulfur carrier)-H + biotin + 2 5'-deoxyadenosine + 2 L-methionine + 2 oxidized [2Fe-2S]-[ferredoxin]</text>
        <dbReference type="Rhea" id="RHEA:22060"/>
        <dbReference type="Rhea" id="RHEA-COMP:10000"/>
        <dbReference type="Rhea" id="RHEA-COMP:10001"/>
        <dbReference type="Rhea" id="RHEA-COMP:14737"/>
        <dbReference type="Rhea" id="RHEA-COMP:14739"/>
        <dbReference type="ChEBI" id="CHEBI:17319"/>
        <dbReference type="ChEBI" id="CHEBI:29917"/>
        <dbReference type="ChEBI" id="CHEBI:33737"/>
        <dbReference type="ChEBI" id="CHEBI:33738"/>
        <dbReference type="ChEBI" id="CHEBI:57586"/>
        <dbReference type="ChEBI" id="CHEBI:57844"/>
        <dbReference type="ChEBI" id="CHEBI:59789"/>
        <dbReference type="ChEBI" id="CHEBI:64428"/>
        <dbReference type="ChEBI" id="CHEBI:149473"/>
        <dbReference type="EC" id="2.8.1.6"/>
    </reaction>
</comment>
<accession>A0A562VHE1</accession>
<dbReference type="AlphaFoldDB" id="A0A562VHE1"/>
<protein>
    <recommendedName>
        <fullName evidence="4 14">Biotin synthase</fullName>
        <ecNumber evidence="4 14">2.8.1.6</ecNumber>
    </recommendedName>
</protein>
<evidence type="ECO:0000256" key="1">
    <source>
        <dbReference type="ARBA" id="ARBA00004942"/>
    </source>
</evidence>
<dbReference type="InterPro" id="IPR058240">
    <property type="entry name" value="rSAM_sf"/>
</dbReference>
<dbReference type="GO" id="GO:0004076">
    <property type="term" value="F:biotin synthase activity"/>
    <property type="evidence" value="ECO:0007669"/>
    <property type="project" value="UniProtKB-UniRule"/>
</dbReference>
<evidence type="ECO:0000256" key="14">
    <source>
        <dbReference type="HAMAP-Rule" id="MF_01694"/>
    </source>
</evidence>
<evidence type="ECO:0000256" key="2">
    <source>
        <dbReference type="ARBA" id="ARBA00010765"/>
    </source>
</evidence>
<evidence type="ECO:0000256" key="3">
    <source>
        <dbReference type="ARBA" id="ARBA00011738"/>
    </source>
</evidence>
<dbReference type="SMART" id="SM00876">
    <property type="entry name" value="BATS"/>
    <property type="match status" value="1"/>
</dbReference>
<comment type="cofactor">
    <cofactor evidence="14">
        <name>[2Fe-2S] cluster</name>
        <dbReference type="ChEBI" id="CHEBI:190135"/>
    </cofactor>
    <text evidence="14">Binds 1 [2Fe-2S] cluster. The cluster is coordinated with 3 cysteines and 1 arginine.</text>
</comment>
<dbReference type="SFLD" id="SFLDG01060">
    <property type="entry name" value="BATS_domain_containing"/>
    <property type="match status" value="1"/>
</dbReference>
<comment type="subunit">
    <text evidence="3 14">Homodimer.</text>
</comment>
<dbReference type="PANTHER" id="PTHR22976:SF2">
    <property type="entry name" value="BIOTIN SYNTHASE, MITOCHONDRIAL"/>
    <property type="match status" value="1"/>
</dbReference>
<dbReference type="OrthoDB" id="9786826at2"/>
<dbReference type="PIRSF" id="PIRSF001619">
    <property type="entry name" value="Biotin_synth"/>
    <property type="match status" value="1"/>
</dbReference>
<keyword evidence="10 14" id="KW-0093">Biotin biosynthesis</keyword>
<comment type="cofactor">
    <cofactor evidence="15">
        <name>[2Fe-2S] cluster</name>
        <dbReference type="ChEBI" id="CHEBI:190135"/>
    </cofactor>
    <text evidence="15">Binds 1 [2Fe-2S] cluster. The cluster is coordinated with 3 cysteines and 1 arginine.</text>
</comment>
<dbReference type="RefSeq" id="WP_145024432.1">
    <property type="nucleotide sequence ID" value="NZ_VLLN01000022.1"/>
</dbReference>
<keyword evidence="11 14" id="KW-0408">Iron</keyword>
<dbReference type="EC" id="2.8.1.6" evidence="4 14"/>
<dbReference type="CDD" id="cd01335">
    <property type="entry name" value="Radical_SAM"/>
    <property type="match status" value="1"/>
</dbReference>
<evidence type="ECO:0000256" key="5">
    <source>
        <dbReference type="ARBA" id="ARBA00022485"/>
    </source>
</evidence>
<dbReference type="InterPro" id="IPR002684">
    <property type="entry name" value="Biotin_synth/BioAB"/>
</dbReference>
<dbReference type="UniPathway" id="UPA00078">
    <property type="reaction ID" value="UER00162"/>
</dbReference>
<comment type="caution">
    <text evidence="17">The sequence shown here is derived from an EMBL/GenBank/DDBJ whole genome shotgun (WGS) entry which is preliminary data.</text>
</comment>
<evidence type="ECO:0000256" key="11">
    <source>
        <dbReference type="ARBA" id="ARBA00023004"/>
    </source>
</evidence>
<dbReference type="GO" id="GO:0051537">
    <property type="term" value="F:2 iron, 2 sulfur cluster binding"/>
    <property type="evidence" value="ECO:0007669"/>
    <property type="project" value="UniProtKB-KW"/>
</dbReference>
<dbReference type="SUPFAM" id="SSF102114">
    <property type="entry name" value="Radical SAM enzymes"/>
    <property type="match status" value="1"/>
</dbReference>
<feature type="binding site" evidence="14 15">
    <location>
        <position position="66"/>
    </location>
    <ligand>
        <name>[4Fe-4S] cluster</name>
        <dbReference type="ChEBI" id="CHEBI:49883"/>
        <note>4Fe-4S-S-AdoMet</note>
    </ligand>
</feature>
<organism evidence="17 18">
    <name type="scientific">Geobacter argillaceus</name>
    <dbReference type="NCBI Taxonomy" id="345631"/>
    <lineage>
        <taxon>Bacteria</taxon>
        <taxon>Pseudomonadati</taxon>
        <taxon>Thermodesulfobacteriota</taxon>
        <taxon>Desulfuromonadia</taxon>
        <taxon>Geobacterales</taxon>
        <taxon>Geobacteraceae</taxon>
        <taxon>Geobacter</taxon>
    </lineage>
</organism>
<dbReference type="Proteomes" id="UP000319449">
    <property type="component" value="Unassembled WGS sequence"/>
</dbReference>
<dbReference type="GO" id="GO:0009102">
    <property type="term" value="P:biotin biosynthetic process"/>
    <property type="evidence" value="ECO:0007669"/>
    <property type="project" value="UniProtKB-UniRule"/>
</dbReference>
<feature type="binding site" evidence="14 15">
    <location>
        <position position="70"/>
    </location>
    <ligand>
        <name>[4Fe-4S] cluster</name>
        <dbReference type="ChEBI" id="CHEBI:49883"/>
        <note>4Fe-4S-S-AdoMet</note>
    </ligand>
</feature>